<dbReference type="VEuPathDB" id="VectorBase:AARA014909"/>
<accession>A0A182IHI5</accession>
<dbReference type="EnsemblMetazoa" id="AARA014909-RA">
    <property type="protein sequence ID" value="AARA014909-PA"/>
    <property type="gene ID" value="AARA014909"/>
</dbReference>
<dbReference type="EMBL" id="APCN01001185">
    <property type="status" value="NOT_ANNOTATED_CDS"/>
    <property type="molecule type" value="Genomic_DNA"/>
</dbReference>
<keyword evidence="2" id="KW-1185">Reference proteome</keyword>
<protein>
    <submittedName>
        <fullName evidence="1">Uncharacterized protein</fullName>
    </submittedName>
</protein>
<proteinExistence type="predicted"/>
<dbReference type="Proteomes" id="UP000075840">
    <property type="component" value="Unassembled WGS sequence"/>
</dbReference>
<sequence>MVGLSQWVARNAAQSARNCRGVCSLSAVWKHREQRKANSFP</sequence>
<name>A0A182IHI5_ANOAR</name>
<organism evidence="1 2">
    <name type="scientific">Anopheles arabiensis</name>
    <name type="common">Mosquito</name>
    <dbReference type="NCBI Taxonomy" id="7173"/>
    <lineage>
        <taxon>Eukaryota</taxon>
        <taxon>Metazoa</taxon>
        <taxon>Ecdysozoa</taxon>
        <taxon>Arthropoda</taxon>
        <taxon>Hexapoda</taxon>
        <taxon>Insecta</taxon>
        <taxon>Pterygota</taxon>
        <taxon>Neoptera</taxon>
        <taxon>Endopterygota</taxon>
        <taxon>Diptera</taxon>
        <taxon>Nematocera</taxon>
        <taxon>Culicoidea</taxon>
        <taxon>Culicidae</taxon>
        <taxon>Anophelinae</taxon>
        <taxon>Anopheles</taxon>
    </lineage>
</organism>
<evidence type="ECO:0000313" key="1">
    <source>
        <dbReference type="EnsemblMetazoa" id="AARA014909-PA"/>
    </source>
</evidence>
<dbReference type="AlphaFoldDB" id="A0A182IHI5"/>
<reference evidence="1" key="1">
    <citation type="submission" date="2022-08" db="UniProtKB">
        <authorList>
            <consortium name="EnsemblMetazoa"/>
        </authorList>
    </citation>
    <scope>IDENTIFICATION</scope>
    <source>
        <strain evidence="1">Dongola</strain>
    </source>
</reference>
<evidence type="ECO:0000313" key="2">
    <source>
        <dbReference type="Proteomes" id="UP000075840"/>
    </source>
</evidence>